<comment type="similarity">
    <text evidence="1">Belongs to the GSP E family.</text>
</comment>
<dbReference type="CDD" id="cd01130">
    <property type="entry name" value="VirB11-like_ATPase"/>
    <property type="match status" value="1"/>
</dbReference>
<evidence type="ECO:0000313" key="3">
    <source>
        <dbReference type="EMBL" id="MBM1715831.1"/>
    </source>
</evidence>
<dbReference type="EMBL" id="JAFBRM010000009">
    <property type="protein sequence ID" value="MBM1715831.1"/>
    <property type="molecule type" value="Genomic_DNA"/>
</dbReference>
<protein>
    <submittedName>
        <fullName evidence="3">Flp pilus assembly complex ATPase component TadA</fullName>
    </submittedName>
</protein>
<dbReference type="PANTHER" id="PTHR30486:SF6">
    <property type="entry name" value="TYPE IV PILUS RETRACTATION ATPASE PILT"/>
    <property type="match status" value="1"/>
</dbReference>
<dbReference type="RefSeq" id="WP_203243551.1">
    <property type="nucleotide sequence ID" value="NZ_JAFBRH010000008.1"/>
</dbReference>
<dbReference type="Proteomes" id="UP000732193">
    <property type="component" value="Unassembled WGS sequence"/>
</dbReference>
<dbReference type="AlphaFoldDB" id="A0AAE3B8N1"/>
<proteinExistence type="inferred from homology"/>
<name>A0AAE3B8N1_9RHOB</name>
<dbReference type="Gene3D" id="3.40.50.300">
    <property type="entry name" value="P-loop containing nucleotide triphosphate hydrolases"/>
    <property type="match status" value="1"/>
</dbReference>
<evidence type="ECO:0000256" key="1">
    <source>
        <dbReference type="ARBA" id="ARBA00006611"/>
    </source>
</evidence>
<dbReference type="InterPro" id="IPR027417">
    <property type="entry name" value="P-loop_NTPase"/>
</dbReference>
<dbReference type="PANTHER" id="PTHR30486">
    <property type="entry name" value="TWITCHING MOTILITY PROTEIN PILT"/>
    <property type="match status" value="1"/>
</dbReference>
<organism evidence="3 4">
    <name type="scientific">Sulfitobacter geojensis</name>
    <dbReference type="NCBI Taxonomy" id="1342299"/>
    <lineage>
        <taxon>Bacteria</taxon>
        <taxon>Pseudomonadati</taxon>
        <taxon>Pseudomonadota</taxon>
        <taxon>Alphaproteobacteria</taxon>
        <taxon>Rhodobacterales</taxon>
        <taxon>Roseobacteraceae</taxon>
        <taxon>Sulfitobacter</taxon>
    </lineage>
</organism>
<dbReference type="InterPro" id="IPR001482">
    <property type="entry name" value="T2SS/T4SS_dom"/>
</dbReference>
<keyword evidence="4" id="KW-1185">Reference proteome</keyword>
<sequence>MPGPTSFLQCYLEPIAGVLQDPEVVEVAVNPNGCVWLERQGGEFMVEYKDHMFAAEEANNLGMSIASAVGAQFSEKKPIFSGKVIFEDRPLRAQVVSSPVIEGGTAITLRSYSQKKISLEKAVLLHGKLADLDALRRERAERVSQFAGLGDISAAMSVCVEDRLNILVSGGTSTGKTTFARGLLELVPPAERIVTIEDAYELFPEQRNSVCLKASRSGSGETTPAKLLEGTLRMRPDRIILGEIRGEESKTFLDAINTGHGGSFTTIHADTAPKAIDRLALMIMSVGINMTFEEVRRYCASSIDVVIQLGRIAGRRGVVELYLPSMDTVYGG</sequence>
<reference evidence="3 4" key="1">
    <citation type="submission" date="2021-01" db="EMBL/GenBank/DDBJ databases">
        <title>Diatom-associated Roseobacters Show Island Model of Population Structure.</title>
        <authorList>
            <person name="Qu L."/>
            <person name="Feng X."/>
            <person name="Chen Y."/>
            <person name="Li L."/>
            <person name="Wang X."/>
            <person name="Hu Z."/>
            <person name="Wang H."/>
            <person name="Luo H."/>
        </authorList>
    </citation>
    <scope>NUCLEOTIDE SEQUENCE [LARGE SCALE GENOMIC DNA]</scope>
    <source>
        <strain evidence="3 4">TR60-84</strain>
    </source>
</reference>
<comment type="caution">
    <text evidence="3">The sequence shown here is derived from an EMBL/GenBank/DDBJ whole genome shotgun (WGS) entry which is preliminary data.</text>
</comment>
<dbReference type="InterPro" id="IPR050921">
    <property type="entry name" value="T4SS_GSP_E_ATPase"/>
</dbReference>
<evidence type="ECO:0000313" key="4">
    <source>
        <dbReference type="Proteomes" id="UP000732193"/>
    </source>
</evidence>
<dbReference type="SUPFAM" id="SSF52540">
    <property type="entry name" value="P-loop containing nucleoside triphosphate hydrolases"/>
    <property type="match status" value="1"/>
</dbReference>
<dbReference type="Gene3D" id="3.30.450.90">
    <property type="match status" value="1"/>
</dbReference>
<gene>
    <name evidence="3" type="primary">tadA</name>
    <name evidence="3" type="ORF">JQV55_19835</name>
</gene>
<dbReference type="GO" id="GO:0016887">
    <property type="term" value="F:ATP hydrolysis activity"/>
    <property type="evidence" value="ECO:0007669"/>
    <property type="project" value="InterPro"/>
</dbReference>
<accession>A0AAE3B8N1</accession>
<feature type="domain" description="Bacterial type II secretion system protein E" evidence="2">
    <location>
        <begin position="157"/>
        <end position="308"/>
    </location>
</feature>
<evidence type="ECO:0000259" key="2">
    <source>
        <dbReference type="Pfam" id="PF00437"/>
    </source>
</evidence>
<dbReference type="Pfam" id="PF00437">
    <property type="entry name" value="T2SSE"/>
    <property type="match status" value="1"/>
</dbReference>